<protein>
    <recommendedName>
        <fullName evidence="6">Translation initiation factor eIF2B subunit alpha</fullName>
    </recommendedName>
    <alternativeName>
        <fullName evidence="7">eIF2B GDP-GTP exchange factor subunit alpha</fullName>
    </alternativeName>
</protein>
<evidence type="ECO:0000313" key="12">
    <source>
        <dbReference type="Proteomes" id="UP000182444"/>
    </source>
</evidence>
<dbReference type="EMBL" id="CP017555">
    <property type="protein sequence ID" value="AOW03035.1"/>
    <property type="molecule type" value="Genomic_DNA"/>
</dbReference>
<dbReference type="InterPro" id="IPR051501">
    <property type="entry name" value="eIF2B_alpha/beta/delta"/>
</dbReference>
<dbReference type="GO" id="GO:0005085">
    <property type="term" value="F:guanyl-nucleotide exchange factor activity"/>
    <property type="evidence" value="ECO:0007669"/>
    <property type="project" value="EnsemblFungi"/>
</dbReference>
<dbReference type="FunFam" id="1.20.120.1070:FF:000002">
    <property type="entry name" value="Translation initiation factor eIF-2B subunit alpha"/>
    <property type="match status" value="1"/>
</dbReference>
<dbReference type="GO" id="GO:0005851">
    <property type="term" value="C:eukaryotic translation initiation factor 2B complex"/>
    <property type="evidence" value="ECO:0007669"/>
    <property type="project" value="EnsemblFungi"/>
</dbReference>
<dbReference type="Gene3D" id="1.20.120.1070">
    <property type="entry name" value="Translation initiation factor eIF-2B, N-terminal domain"/>
    <property type="match status" value="1"/>
</dbReference>
<dbReference type="PANTHER" id="PTHR45860">
    <property type="entry name" value="TRANSLATION INITIATION FACTOR EIF-2B SUBUNIT ALPHA"/>
    <property type="match status" value="1"/>
</dbReference>
<evidence type="ECO:0000313" key="10">
    <source>
        <dbReference type="EMBL" id="AOW03035.1"/>
    </source>
</evidence>
<sequence length="307" mass="33999">MAKFDIKETYLRFLRDDPDITMPVAAIEALVQLLSETETSTSAELIQTLKEASAELKTSVDNSMSLSAGCDLFMRFVLRNIREYGDWEACKGHLVKNGRLFAERSKAARKTISEKGLAFVRDDDVILVHSFSRTVLALLEHAAKNLVRFRVFVTEAAPSDQGKRMAKALRERGIPVSLIVDNAVGSVIDEVSKVFCGAEGVAESGGVINHVGSYQIAVLAKNANKPFYVVTESHKFVRIFPLAQADLPDTKKMFHFTVEEPEEQNADKGLSPVVDFTPHDYITALITDLGVLTPSGVSEELIKMWYE</sequence>
<dbReference type="InterPro" id="IPR042529">
    <property type="entry name" value="IF_2B-like_C"/>
</dbReference>
<dbReference type="GeneID" id="2909990"/>
<reference evidence="11 13" key="2">
    <citation type="submission" date="2018-07" db="EMBL/GenBank/DDBJ databases">
        <title>Draft Genome Assemblies for Five Robust Yarrowia lipolytica Strains Exhibiting High Lipid Production and Pentose Sugar Utilization and Sugar Alcohol Secretion from Undetoxified Lignocellulosic Biomass Hydrolysates.</title>
        <authorList>
            <consortium name="DOE Joint Genome Institute"/>
            <person name="Walker C."/>
            <person name="Ryu S."/>
            <person name="Na H."/>
            <person name="Zane M."/>
            <person name="LaButti K."/>
            <person name="Lipzen A."/>
            <person name="Haridas S."/>
            <person name="Barry K."/>
            <person name="Grigoriev I.V."/>
            <person name="Quarterman J."/>
            <person name="Slininger P."/>
            <person name="Dien B."/>
            <person name="Trinh C.T."/>
        </authorList>
    </citation>
    <scope>NUCLEOTIDE SEQUENCE [LARGE SCALE GENOMIC DNA]</scope>
    <source>
        <strain evidence="11 13">YB392</strain>
    </source>
</reference>
<dbReference type="InterPro" id="IPR042528">
    <property type="entry name" value="elF-2B_alpha_N"/>
</dbReference>
<dbReference type="InterPro" id="IPR000649">
    <property type="entry name" value="IF-2B-related"/>
</dbReference>
<keyword evidence="5" id="KW-0648">Protein biosynthesis</keyword>
<dbReference type="OrthoDB" id="10249309at2759"/>
<dbReference type="AlphaFoldDB" id="A0A1D8NBM7"/>
<evidence type="ECO:0000313" key="11">
    <source>
        <dbReference type="EMBL" id="RDW23587.1"/>
    </source>
</evidence>
<name>A0A1D8NBM7_YARLL</name>
<dbReference type="OMA" id="GDWESCK"/>
<evidence type="ECO:0000256" key="4">
    <source>
        <dbReference type="ARBA" id="ARBA00022540"/>
    </source>
</evidence>
<organism evidence="10 12">
    <name type="scientific">Yarrowia lipolytica</name>
    <name type="common">Candida lipolytica</name>
    <dbReference type="NCBI Taxonomy" id="4952"/>
    <lineage>
        <taxon>Eukaryota</taxon>
        <taxon>Fungi</taxon>
        <taxon>Dikarya</taxon>
        <taxon>Ascomycota</taxon>
        <taxon>Saccharomycotina</taxon>
        <taxon>Dipodascomycetes</taxon>
        <taxon>Dipodascales</taxon>
        <taxon>Dipodascales incertae sedis</taxon>
        <taxon>Yarrowia</taxon>
    </lineage>
</organism>
<keyword evidence="4" id="KW-0396">Initiation factor</keyword>
<dbReference type="GO" id="GO:0005829">
    <property type="term" value="C:cytosol"/>
    <property type="evidence" value="ECO:0007669"/>
    <property type="project" value="UniProtKB-SubCell"/>
</dbReference>
<proteinExistence type="inferred from homology"/>
<dbReference type="EMBL" id="KZ859075">
    <property type="protein sequence ID" value="RDW23587.1"/>
    <property type="molecule type" value="Genomic_DNA"/>
</dbReference>
<comment type="subcellular location">
    <subcellularLocation>
        <location evidence="1">Cytoplasm</location>
        <location evidence="1">Cytosol</location>
    </subcellularLocation>
</comment>
<dbReference type="GO" id="GO:0003743">
    <property type="term" value="F:translation initiation factor activity"/>
    <property type="evidence" value="ECO:0007669"/>
    <property type="project" value="UniProtKB-KW"/>
</dbReference>
<keyword evidence="3" id="KW-0963">Cytoplasm</keyword>
<comment type="similarity">
    <text evidence="2 9">Belongs to the eIF-2B alpha/beta/delta subunits family.</text>
</comment>
<evidence type="ECO:0000256" key="1">
    <source>
        <dbReference type="ARBA" id="ARBA00004514"/>
    </source>
</evidence>
<evidence type="ECO:0000256" key="9">
    <source>
        <dbReference type="RuleBase" id="RU003814"/>
    </source>
</evidence>
<dbReference type="KEGG" id="yli:2909990"/>
<dbReference type="Proteomes" id="UP000182444">
    <property type="component" value="Chromosome 1C"/>
</dbReference>
<dbReference type="Pfam" id="PF01008">
    <property type="entry name" value="IF-2B"/>
    <property type="match status" value="1"/>
</dbReference>
<evidence type="ECO:0000256" key="5">
    <source>
        <dbReference type="ARBA" id="ARBA00022917"/>
    </source>
</evidence>
<dbReference type="VEuPathDB" id="FungiDB:YALI1_C25307g"/>
<evidence type="ECO:0000313" key="13">
    <source>
        <dbReference type="Proteomes" id="UP000256601"/>
    </source>
</evidence>
<comment type="subunit">
    <text evidence="8">Component of the translation initiation factor 2B (eIF2B) complex which is a heterodecamer of two sets of five different subunits: alpha, beta, gamma, delta and epsilon. Subunits alpha, beta and delta comprise a regulatory subcomplex and subunits epsilon and gamma comprise a catalytic subcomplex. Within the complex, the hexameric regulatory complex resides at the center, with the two heterodimeric catalytic subcomplexes bound on opposite sides.</text>
</comment>
<dbReference type="GO" id="GO:0002183">
    <property type="term" value="P:cytoplasmic translational initiation"/>
    <property type="evidence" value="ECO:0007669"/>
    <property type="project" value="EnsemblFungi"/>
</dbReference>
<gene>
    <name evidence="11" type="ORF">B0I71DRAFT_135716</name>
    <name evidence="10" type="ORF">YALI1_C25307g</name>
</gene>
<dbReference type="RefSeq" id="XP_501964.1">
    <property type="nucleotide sequence ID" value="XM_501964.1"/>
</dbReference>
<evidence type="ECO:0000256" key="2">
    <source>
        <dbReference type="ARBA" id="ARBA00007251"/>
    </source>
</evidence>
<dbReference type="GO" id="GO:1904262">
    <property type="term" value="P:negative regulation of TORC1 signaling"/>
    <property type="evidence" value="ECO:0007669"/>
    <property type="project" value="EnsemblFungi"/>
</dbReference>
<dbReference type="Proteomes" id="UP000256601">
    <property type="component" value="Unassembled WGS sequence"/>
</dbReference>
<accession>A0A1D8NBM7</accession>
<evidence type="ECO:0000256" key="6">
    <source>
        <dbReference type="ARBA" id="ARBA00044208"/>
    </source>
</evidence>
<reference evidence="10 12" key="1">
    <citation type="journal article" date="2016" name="PLoS ONE">
        <title>Sequence Assembly of Yarrowia lipolytica Strain W29/CLIB89 Shows Transposable Element Diversity.</title>
        <authorList>
            <person name="Magnan C."/>
            <person name="Yu J."/>
            <person name="Chang I."/>
            <person name="Jahn E."/>
            <person name="Kanomata Y."/>
            <person name="Wu J."/>
            <person name="Zeller M."/>
            <person name="Oakes M."/>
            <person name="Baldi P."/>
            <person name="Sandmeyer S."/>
        </authorList>
    </citation>
    <scope>NUCLEOTIDE SEQUENCE [LARGE SCALE GENOMIC DNA]</scope>
    <source>
        <strain evidence="10">CLIB89</strain>
        <strain evidence="12">CLIB89(W29)</strain>
    </source>
</reference>
<dbReference type="InterPro" id="IPR037171">
    <property type="entry name" value="NagB/RpiA_transferase-like"/>
</dbReference>
<dbReference type="VEuPathDB" id="FungiDB:YALI0_C18161g"/>
<dbReference type="SUPFAM" id="SSF100950">
    <property type="entry name" value="NagB/RpiA/CoA transferase-like"/>
    <property type="match status" value="1"/>
</dbReference>
<dbReference type="eggNOG" id="KOG1466">
    <property type="taxonomic scope" value="Eukaryota"/>
</dbReference>
<dbReference type="Gene3D" id="3.40.50.10470">
    <property type="entry name" value="Translation initiation factor eif-2b, domain 2"/>
    <property type="match status" value="1"/>
</dbReference>
<evidence type="ECO:0000256" key="7">
    <source>
        <dbReference type="ARBA" id="ARBA00044236"/>
    </source>
</evidence>
<evidence type="ECO:0000256" key="3">
    <source>
        <dbReference type="ARBA" id="ARBA00022490"/>
    </source>
</evidence>
<dbReference type="PANTHER" id="PTHR45860:SF1">
    <property type="entry name" value="TRANSLATION INITIATION FACTOR EIF-2B SUBUNIT ALPHA"/>
    <property type="match status" value="1"/>
</dbReference>
<evidence type="ECO:0000256" key="8">
    <source>
        <dbReference type="ARBA" id="ARBA00046432"/>
    </source>
</evidence>